<dbReference type="PANTHER" id="PTHR18884">
    <property type="entry name" value="SEPTIN"/>
    <property type="match status" value="1"/>
</dbReference>
<protein>
    <recommendedName>
        <fullName evidence="3">Septin-type G domain-containing protein</fullName>
    </recommendedName>
</protein>
<dbReference type="RefSeq" id="XP_955956.1">
    <property type="nucleotide sequence ID" value="XM_950863.2"/>
</dbReference>
<reference evidence="4 5" key="1">
    <citation type="journal article" date="2003" name="Nature">
        <title>The genome sequence of the filamentous fungus Neurospora crassa.</title>
        <authorList>
            <person name="Galagan J.E."/>
            <person name="Calvo S.E."/>
            <person name="Borkovich K.A."/>
            <person name="Selker E.U."/>
            <person name="Read N.D."/>
            <person name="Jaffe D."/>
            <person name="FitzHugh W."/>
            <person name="Ma L.J."/>
            <person name="Smirnov S."/>
            <person name="Purcell S."/>
            <person name="Rehman B."/>
            <person name="Elkins T."/>
            <person name="Engels R."/>
            <person name="Wang S."/>
            <person name="Nielsen C.B."/>
            <person name="Butler J."/>
            <person name="Endrizzi M."/>
            <person name="Qui D."/>
            <person name="Ianakiev P."/>
            <person name="Bell-Pedersen D."/>
            <person name="Nelson M.A."/>
            <person name="Werner-Washburne M."/>
            <person name="Selitrennikoff C.P."/>
            <person name="Kinsey J.A."/>
            <person name="Braun E.L."/>
            <person name="Zelter A."/>
            <person name="Schulte U."/>
            <person name="Kothe G.O."/>
            <person name="Jedd G."/>
            <person name="Mewes W."/>
            <person name="Staben C."/>
            <person name="Marcotte E."/>
            <person name="Greenberg D."/>
            <person name="Roy A."/>
            <person name="Foley K."/>
            <person name="Naylor J."/>
            <person name="Stange-Thomann N."/>
            <person name="Barrett R."/>
            <person name="Gnerre S."/>
            <person name="Kamal M."/>
            <person name="Kamvysselis M."/>
            <person name="Mauceli E."/>
            <person name="Bielke C."/>
            <person name="Rudd S."/>
            <person name="Frishman D."/>
            <person name="Krystofova S."/>
            <person name="Rasmussen C."/>
            <person name="Metzenberg R.L."/>
            <person name="Perkins D.D."/>
            <person name="Kroken S."/>
            <person name="Cogoni C."/>
            <person name="Macino G."/>
            <person name="Catcheside D."/>
            <person name="Li W."/>
            <person name="Pratt R.J."/>
            <person name="Osmani S.A."/>
            <person name="DeSouza C.P."/>
            <person name="Glass L."/>
            <person name="Orbach M.J."/>
            <person name="Berglund J.A."/>
            <person name="Voelker R."/>
            <person name="Yarden O."/>
            <person name="Plamann M."/>
            <person name="Seiler S."/>
            <person name="Dunlap J."/>
            <person name="Radford A."/>
            <person name="Aramayo R."/>
            <person name="Natvig D.O."/>
            <person name="Alex L.A."/>
            <person name="Mannhaupt G."/>
            <person name="Ebbole D.J."/>
            <person name="Freitag M."/>
            <person name="Paulsen I."/>
            <person name="Sachs M.S."/>
            <person name="Lander E.S."/>
            <person name="Nusbaum C."/>
            <person name="Birren B."/>
        </authorList>
    </citation>
    <scope>NUCLEOTIDE SEQUENCE [LARGE SCALE GENOMIC DNA]</scope>
    <source>
        <strain evidence="5">ATCC 24698 / 74-OR23-1A / CBS 708.71 / DSM 1257 / FGSC 987</strain>
    </source>
</reference>
<proteinExistence type="inferred from homology"/>
<name>Q7RWE4_NEUCR</name>
<evidence type="ECO:0000256" key="2">
    <source>
        <dbReference type="SAM" id="MobiDB-lite"/>
    </source>
</evidence>
<dbReference type="Pfam" id="PF20571">
    <property type="entry name" value="DUF6780"/>
    <property type="match status" value="1"/>
</dbReference>
<dbReference type="InterPro" id="IPR025662">
    <property type="entry name" value="Sigma_54_int_dom_ATP-bd_1"/>
</dbReference>
<keyword evidence="1" id="KW-0547">Nucleotide-binding</keyword>
<dbReference type="HOGENOM" id="CLU_018628_0_0_1"/>
<dbReference type="GO" id="GO:0005525">
    <property type="term" value="F:GTP binding"/>
    <property type="evidence" value="ECO:0007669"/>
    <property type="project" value="UniProtKB-KW"/>
</dbReference>
<feature type="domain" description="Septin-type G" evidence="3">
    <location>
        <begin position="239"/>
        <end position="564"/>
    </location>
</feature>
<dbReference type="GO" id="GO:0031105">
    <property type="term" value="C:septin complex"/>
    <property type="evidence" value="ECO:0000318"/>
    <property type="project" value="GO_Central"/>
</dbReference>
<dbReference type="KEGG" id="ncr:NCU06414"/>
<dbReference type="InterPro" id="IPR027417">
    <property type="entry name" value="P-loop_NTPase"/>
</dbReference>
<feature type="compositionally biased region" description="Low complexity" evidence="2">
    <location>
        <begin position="298"/>
        <end position="315"/>
    </location>
</feature>
<evidence type="ECO:0000313" key="5">
    <source>
        <dbReference type="Proteomes" id="UP000001805"/>
    </source>
</evidence>
<dbReference type="SUPFAM" id="SSF52540">
    <property type="entry name" value="P-loop containing nucleoside triphosphate hydrolases"/>
    <property type="match status" value="1"/>
</dbReference>
<dbReference type="PROSITE" id="PS00675">
    <property type="entry name" value="SIGMA54_INTERACT_1"/>
    <property type="match status" value="1"/>
</dbReference>
<feature type="compositionally biased region" description="Basic residues" evidence="2">
    <location>
        <begin position="53"/>
        <end position="65"/>
    </location>
</feature>
<feature type="region of interest" description="Disordered" evidence="2">
    <location>
        <begin position="274"/>
        <end position="315"/>
    </location>
</feature>
<dbReference type="PaxDb" id="5141-EFNCRP00000006271"/>
<dbReference type="GO" id="GO:0032153">
    <property type="term" value="C:cell division site"/>
    <property type="evidence" value="ECO:0000318"/>
    <property type="project" value="GO_Central"/>
</dbReference>
<feature type="region of interest" description="Disordered" evidence="2">
    <location>
        <begin position="1"/>
        <end position="123"/>
    </location>
</feature>
<dbReference type="Gene3D" id="3.40.50.300">
    <property type="entry name" value="P-loop containing nucleotide triphosphate hydrolases"/>
    <property type="match status" value="1"/>
</dbReference>
<dbReference type="GO" id="GO:0003924">
    <property type="term" value="F:GTPase activity"/>
    <property type="evidence" value="ECO:0000318"/>
    <property type="project" value="GO_Central"/>
</dbReference>
<evidence type="ECO:0000256" key="1">
    <source>
        <dbReference type="RuleBase" id="RU004560"/>
    </source>
</evidence>
<feature type="compositionally biased region" description="Low complexity" evidence="2">
    <location>
        <begin position="566"/>
        <end position="584"/>
    </location>
</feature>
<dbReference type="GO" id="GO:0005940">
    <property type="term" value="C:septin ring"/>
    <property type="evidence" value="ECO:0000318"/>
    <property type="project" value="GO_Central"/>
</dbReference>
<feature type="region of interest" description="Disordered" evidence="2">
    <location>
        <begin position="677"/>
        <end position="709"/>
    </location>
</feature>
<dbReference type="GO" id="GO:0060090">
    <property type="term" value="F:molecular adaptor activity"/>
    <property type="evidence" value="ECO:0000318"/>
    <property type="project" value="GO_Central"/>
</dbReference>
<evidence type="ECO:0000313" key="4">
    <source>
        <dbReference type="EMBL" id="EAA26720.1"/>
    </source>
</evidence>
<dbReference type="OrthoDB" id="4150765at2759"/>
<dbReference type="InterPro" id="IPR046707">
    <property type="entry name" value="DUF6780"/>
</dbReference>
<dbReference type="InParanoid" id="Q7RWE4"/>
<dbReference type="EMBL" id="CM002238">
    <property type="protein sequence ID" value="EAA26720.1"/>
    <property type="molecule type" value="Genomic_DNA"/>
</dbReference>
<gene>
    <name evidence="4" type="ORF">NCU06414</name>
</gene>
<dbReference type="VEuPathDB" id="FungiDB:NCU06414"/>
<accession>Q7RWE4</accession>
<dbReference type="PROSITE" id="PS51719">
    <property type="entry name" value="G_SEPTIN"/>
    <property type="match status" value="1"/>
</dbReference>
<dbReference type="Pfam" id="PF00735">
    <property type="entry name" value="Septin"/>
    <property type="match status" value="1"/>
</dbReference>
<dbReference type="OMA" id="KPYPPWW"/>
<keyword evidence="5" id="KW-1185">Reference proteome</keyword>
<dbReference type="InterPro" id="IPR030379">
    <property type="entry name" value="G_SEPTIN_dom"/>
</dbReference>
<keyword evidence="1" id="KW-0342">GTP-binding</keyword>
<dbReference type="Proteomes" id="UP000001805">
    <property type="component" value="Chromosome 3, Linkage Group III"/>
</dbReference>
<dbReference type="GO" id="GO:0015630">
    <property type="term" value="C:microtubule cytoskeleton"/>
    <property type="evidence" value="ECO:0000318"/>
    <property type="project" value="GO_Central"/>
</dbReference>
<organism evidence="4 5">
    <name type="scientific">Neurospora crassa (strain ATCC 24698 / 74-OR23-1A / CBS 708.71 / DSM 1257 / FGSC 987)</name>
    <dbReference type="NCBI Taxonomy" id="367110"/>
    <lineage>
        <taxon>Eukaryota</taxon>
        <taxon>Fungi</taxon>
        <taxon>Dikarya</taxon>
        <taxon>Ascomycota</taxon>
        <taxon>Pezizomycotina</taxon>
        <taxon>Sordariomycetes</taxon>
        <taxon>Sordariomycetidae</taxon>
        <taxon>Sordariales</taxon>
        <taxon>Sordariaceae</taxon>
        <taxon>Neurospora</taxon>
    </lineage>
</organism>
<feature type="region of interest" description="Disordered" evidence="2">
    <location>
        <begin position="565"/>
        <end position="585"/>
    </location>
</feature>
<dbReference type="STRING" id="367110.Q7RWE4"/>
<comment type="similarity">
    <text evidence="1">Belongs to the TRAFAC class TrmE-Era-EngA-EngB-Septin-like GTPase superfamily. Septin GTPase family.</text>
</comment>
<dbReference type="AlphaFoldDB" id="Q7RWE4"/>
<dbReference type="GO" id="GO:0008104">
    <property type="term" value="P:intracellular protein localization"/>
    <property type="evidence" value="ECO:0000318"/>
    <property type="project" value="GO_Central"/>
</dbReference>
<dbReference type="GO" id="GO:0061640">
    <property type="term" value="P:cytoskeleton-dependent cytokinesis"/>
    <property type="evidence" value="ECO:0000318"/>
    <property type="project" value="GO_Central"/>
</dbReference>
<feature type="compositionally biased region" description="Basic residues" evidence="2">
    <location>
        <begin position="76"/>
        <end position="89"/>
    </location>
</feature>
<sequence>MRSNNDAFGRPRGSDNDIPSLRLPPAPQMTFCFGDESSVGPLTGNQPSSFAGPHRHLRDNKKKTHAVVEGSEAHHGRARGLSHNRHNPHHSSTPEPEKETGASGSTSTRTQSKHQHKSHTPNQILDTLDHVIEDAVYPRPSSATPSNDLSQAPFSPFLFSTGPASAVSDTSSRRNSICCLSDDFDMASIPHSVHPDEINTELENRYLESSMMDSGSDPQLIMPSIKMPSRRPFTDQGKSMGRLKVLIAGDSGVGKTSLIKAIVQSCEHIVHVDPITPSPMSPQPSLKNSVTLKGKQTKGGSRSSSRRQSSNGTSQITEVYASTKPYPQWWSEIDDLNVLKRRKSMGETVLDRNICFVDTPGYGSGSSSMDTITPVVQYIESQMQRMNVNALNDGDMLNMLGGEGGVQIDVVFYLVSNRLRPVDIAYLNHLSPLTNIIFLLSQADLMSPEQISASKEQIQAQLREANIRPFSFSITPSTTASSSTLSPSPPDPAEQGVYAISSAAGTDYDMMDASLLMSTDYVEPLVPSELSRLVERVFSPDGASWLRHSAARKYVQWRKKLVSERSAVPSPTSPSSVFSLSPSSHNPRSGGAASSFLNRYNTSGPIGATSSYALARITDHTQREERLAQVRLANWATELQKSLAQERAQYEALARNERAVWLTEKIGECVIDGTLIPIPSTSSRDRSGSSRSLSTRRRRGDTRQGTTDWQQQQQEMGLFGFGFHSYGHGHGYGHRQHQQQQYQQHRYQKQRQRETDPLGLMEIADELMYKSLIALEVLGSLGVLGGLAIWVGRNMQLQPLEWFVGEWNRIWR</sequence>
<evidence type="ECO:0000259" key="3">
    <source>
        <dbReference type="PROSITE" id="PS51719"/>
    </source>
</evidence>
<dbReference type="GeneID" id="3872103"/>